<name>A0A0E9V9P8_ANGAN</name>
<proteinExistence type="predicted"/>
<reference evidence="1" key="2">
    <citation type="journal article" date="2015" name="Fish Shellfish Immunol.">
        <title>Early steps in the European eel (Anguilla anguilla)-Vibrio vulnificus interaction in the gills: Role of the RtxA13 toxin.</title>
        <authorList>
            <person name="Callol A."/>
            <person name="Pajuelo D."/>
            <person name="Ebbesson L."/>
            <person name="Teles M."/>
            <person name="MacKenzie S."/>
            <person name="Amaro C."/>
        </authorList>
    </citation>
    <scope>NUCLEOTIDE SEQUENCE</scope>
</reference>
<dbReference type="EMBL" id="GBXM01034634">
    <property type="protein sequence ID" value="JAH73943.1"/>
    <property type="molecule type" value="Transcribed_RNA"/>
</dbReference>
<sequence>MHGKASPLQLPMHVNEPFPRLKGHKKGVNWAAPERALCSLSIAGNSEELGHRPGYEPYII</sequence>
<dbReference type="AlphaFoldDB" id="A0A0E9V9P8"/>
<accession>A0A0E9V9P8</accession>
<protein>
    <submittedName>
        <fullName evidence="1">Uncharacterized protein</fullName>
    </submittedName>
</protein>
<evidence type="ECO:0000313" key="1">
    <source>
        <dbReference type="EMBL" id="JAH73943.1"/>
    </source>
</evidence>
<reference evidence="1" key="1">
    <citation type="submission" date="2014-11" db="EMBL/GenBank/DDBJ databases">
        <authorList>
            <person name="Amaro Gonzalez C."/>
        </authorList>
    </citation>
    <scope>NUCLEOTIDE SEQUENCE</scope>
</reference>
<organism evidence="1">
    <name type="scientific">Anguilla anguilla</name>
    <name type="common">European freshwater eel</name>
    <name type="synonym">Muraena anguilla</name>
    <dbReference type="NCBI Taxonomy" id="7936"/>
    <lineage>
        <taxon>Eukaryota</taxon>
        <taxon>Metazoa</taxon>
        <taxon>Chordata</taxon>
        <taxon>Craniata</taxon>
        <taxon>Vertebrata</taxon>
        <taxon>Euteleostomi</taxon>
        <taxon>Actinopterygii</taxon>
        <taxon>Neopterygii</taxon>
        <taxon>Teleostei</taxon>
        <taxon>Anguilliformes</taxon>
        <taxon>Anguillidae</taxon>
        <taxon>Anguilla</taxon>
    </lineage>
</organism>